<organism evidence="8 9">
    <name type="scientific">Myxozyma melibiosi</name>
    <dbReference type="NCBI Taxonomy" id="54550"/>
    <lineage>
        <taxon>Eukaryota</taxon>
        <taxon>Fungi</taxon>
        <taxon>Dikarya</taxon>
        <taxon>Ascomycota</taxon>
        <taxon>Saccharomycotina</taxon>
        <taxon>Lipomycetes</taxon>
        <taxon>Lipomycetales</taxon>
        <taxon>Lipomycetaceae</taxon>
        <taxon>Myxozyma</taxon>
    </lineage>
</organism>
<name>A0ABR1F4H9_9ASCO</name>
<dbReference type="PANTHER" id="PTHR11266">
    <property type="entry name" value="PEROXISOMAL MEMBRANE PROTEIN 2, PXMP2 MPV17"/>
    <property type="match status" value="1"/>
</dbReference>
<evidence type="ECO:0000256" key="1">
    <source>
        <dbReference type="ARBA" id="ARBA00004141"/>
    </source>
</evidence>
<feature type="transmembrane region" description="Helical" evidence="6">
    <location>
        <begin position="121"/>
        <end position="142"/>
    </location>
</feature>
<dbReference type="Pfam" id="PF04117">
    <property type="entry name" value="Mpv17_PMP22"/>
    <property type="match status" value="1"/>
</dbReference>
<reference evidence="8 9" key="1">
    <citation type="submission" date="2024-03" db="EMBL/GenBank/DDBJ databases">
        <title>Genome-scale model development and genomic sequencing of the oleaginous clade Lipomyces.</title>
        <authorList>
            <consortium name="Lawrence Berkeley National Laboratory"/>
            <person name="Czajka J.J."/>
            <person name="Han Y."/>
            <person name="Kim J."/>
            <person name="Mondo S.J."/>
            <person name="Hofstad B.A."/>
            <person name="Robles A."/>
            <person name="Haridas S."/>
            <person name="Riley R."/>
            <person name="LaButti K."/>
            <person name="Pangilinan J."/>
            <person name="Andreopoulos W."/>
            <person name="Lipzen A."/>
            <person name="Yan J."/>
            <person name="Wang M."/>
            <person name="Ng V."/>
            <person name="Grigoriev I.V."/>
            <person name="Spatafora J.W."/>
            <person name="Magnuson J.K."/>
            <person name="Baker S.E."/>
            <person name="Pomraning K.R."/>
        </authorList>
    </citation>
    <scope>NUCLEOTIDE SEQUENCE [LARGE SCALE GENOMIC DNA]</scope>
    <source>
        <strain evidence="8 9">Phaff 52-87</strain>
    </source>
</reference>
<evidence type="ECO:0000256" key="4">
    <source>
        <dbReference type="ARBA" id="ARBA00022989"/>
    </source>
</evidence>
<feature type="transmembrane region" description="Helical" evidence="6">
    <location>
        <begin position="162"/>
        <end position="181"/>
    </location>
</feature>
<evidence type="ECO:0000256" key="3">
    <source>
        <dbReference type="ARBA" id="ARBA00022692"/>
    </source>
</evidence>
<protein>
    <submittedName>
        <fullName evidence="8">Uncharacterized protein</fullName>
    </submittedName>
</protein>
<dbReference type="InterPro" id="IPR007248">
    <property type="entry name" value="Mpv17_PMP22"/>
</dbReference>
<evidence type="ECO:0000313" key="9">
    <source>
        <dbReference type="Proteomes" id="UP001498771"/>
    </source>
</evidence>
<evidence type="ECO:0000313" key="8">
    <source>
        <dbReference type="EMBL" id="KAK7204749.1"/>
    </source>
</evidence>
<dbReference type="PANTHER" id="PTHR11266:SF113">
    <property type="entry name" value="MEMBRANE PROTEIN, MPV17_PMP22 FAMILY, PUTATIVE (AFU_ORTHOLOGUE AFUA_1G13840)-RELATED"/>
    <property type="match status" value="1"/>
</dbReference>
<evidence type="ECO:0000256" key="2">
    <source>
        <dbReference type="ARBA" id="ARBA00006824"/>
    </source>
</evidence>
<keyword evidence="5 6" id="KW-0472">Membrane</keyword>
<evidence type="ECO:0000256" key="6">
    <source>
        <dbReference type="RuleBase" id="RU363053"/>
    </source>
</evidence>
<dbReference type="RefSeq" id="XP_064767782.1">
    <property type="nucleotide sequence ID" value="XM_064914176.1"/>
</dbReference>
<gene>
    <name evidence="8" type="ORF">BZA70DRAFT_290067</name>
</gene>
<sequence>MAYMRLFRRRMSSEATKNSTHVTTPPPPPPPPSKSISASYKRFHDKRPHTTQFLQAMVVSLVGDSLSQLLITPDEEYQPLRTLKVMVTGSILSIPTYRWFLIMARYINHPHKVLSLAMKCVANQLCFAPFFLSSFITTGLLWQGIYNVDEIIANLKQRVPIAWMNGCMFWPNIVVLNFTLVPPHFRGLVNSGASVVWQAYLSWLTFASKSTVQHAIEEEVAFEHKVEHKMTESLHLSEAKSALLAAEKKVVDAVGTSSS</sequence>
<keyword evidence="9" id="KW-1185">Reference proteome</keyword>
<dbReference type="GeneID" id="90039688"/>
<feature type="compositionally biased region" description="Pro residues" evidence="7">
    <location>
        <begin position="24"/>
        <end position="33"/>
    </location>
</feature>
<evidence type="ECO:0000256" key="7">
    <source>
        <dbReference type="SAM" id="MobiDB-lite"/>
    </source>
</evidence>
<evidence type="ECO:0000256" key="5">
    <source>
        <dbReference type="ARBA" id="ARBA00023136"/>
    </source>
</evidence>
<comment type="subcellular location">
    <subcellularLocation>
        <location evidence="1">Membrane</location>
        <topology evidence="1">Multi-pass membrane protein</topology>
    </subcellularLocation>
</comment>
<dbReference type="EMBL" id="JBBJBU010000007">
    <property type="protein sequence ID" value="KAK7204749.1"/>
    <property type="molecule type" value="Genomic_DNA"/>
</dbReference>
<keyword evidence="4 6" id="KW-1133">Transmembrane helix</keyword>
<feature type="compositionally biased region" description="Polar residues" evidence="7">
    <location>
        <begin position="13"/>
        <end position="23"/>
    </location>
</feature>
<comment type="similarity">
    <text evidence="2 6">Belongs to the peroxisomal membrane protein PXMP2/4 family.</text>
</comment>
<feature type="transmembrane region" description="Helical" evidence="6">
    <location>
        <begin position="83"/>
        <end position="100"/>
    </location>
</feature>
<proteinExistence type="inferred from homology"/>
<comment type="caution">
    <text evidence="8">The sequence shown here is derived from an EMBL/GenBank/DDBJ whole genome shotgun (WGS) entry which is preliminary data.</text>
</comment>
<feature type="region of interest" description="Disordered" evidence="7">
    <location>
        <begin position="13"/>
        <end position="38"/>
    </location>
</feature>
<keyword evidence="3 6" id="KW-0812">Transmembrane</keyword>
<dbReference type="Proteomes" id="UP001498771">
    <property type="component" value="Unassembled WGS sequence"/>
</dbReference>
<accession>A0ABR1F4H9</accession>